<organism evidence="1 2">
    <name type="scientific">Dreissena polymorpha</name>
    <name type="common">Zebra mussel</name>
    <name type="synonym">Mytilus polymorpha</name>
    <dbReference type="NCBI Taxonomy" id="45954"/>
    <lineage>
        <taxon>Eukaryota</taxon>
        <taxon>Metazoa</taxon>
        <taxon>Spiralia</taxon>
        <taxon>Lophotrochozoa</taxon>
        <taxon>Mollusca</taxon>
        <taxon>Bivalvia</taxon>
        <taxon>Autobranchia</taxon>
        <taxon>Heteroconchia</taxon>
        <taxon>Euheterodonta</taxon>
        <taxon>Imparidentia</taxon>
        <taxon>Neoheterodontei</taxon>
        <taxon>Myida</taxon>
        <taxon>Dreissenoidea</taxon>
        <taxon>Dreissenidae</taxon>
        <taxon>Dreissena</taxon>
    </lineage>
</organism>
<evidence type="ECO:0000313" key="1">
    <source>
        <dbReference type="EMBL" id="KAH3715721.1"/>
    </source>
</evidence>
<reference evidence="1" key="1">
    <citation type="journal article" date="2019" name="bioRxiv">
        <title>The Genome of the Zebra Mussel, Dreissena polymorpha: A Resource for Invasive Species Research.</title>
        <authorList>
            <person name="McCartney M.A."/>
            <person name="Auch B."/>
            <person name="Kono T."/>
            <person name="Mallez S."/>
            <person name="Zhang Y."/>
            <person name="Obille A."/>
            <person name="Becker A."/>
            <person name="Abrahante J.E."/>
            <person name="Garbe J."/>
            <person name="Badalamenti J.P."/>
            <person name="Herman A."/>
            <person name="Mangelson H."/>
            <person name="Liachko I."/>
            <person name="Sullivan S."/>
            <person name="Sone E.D."/>
            <person name="Koren S."/>
            <person name="Silverstein K.A.T."/>
            <person name="Beckman K.B."/>
            <person name="Gohl D.M."/>
        </authorList>
    </citation>
    <scope>NUCLEOTIDE SEQUENCE</scope>
    <source>
        <strain evidence="1">Duluth1</strain>
        <tissue evidence="1">Whole animal</tissue>
    </source>
</reference>
<accession>A0A9D4C1Q9</accession>
<dbReference type="Proteomes" id="UP000828390">
    <property type="component" value="Unassembled WGS sequence"/>
</dbReference>
<dbReference type="AlphaFoldDB" id="A0A9D4C1Q9"/>
<keyword evidence="2" id="KW-1185">Reference proteome</keyword>
<comment type="caution">
    <text evidence="1">The sequence shown here is derived from an EMBL/GenBank/DDBJ whole genome shotgun (WGS) entry which is preliminary data.</text>
</comment>
<evidence type="ECO:0000313" key="2">
    <source>
        <dbReference type="Proteomes" id="UP000828390"/>
    </source>
</evidence>
<gene>
    <name evidence="1" type="ORF">DPMN_058433</name>
</gene>
<protein>
    <submittedName>
        <fullName evidence="1">Uncharacterized protein</fullName>
    </submittedName>
</protein>
<name>A0A9D4C1Q9_DREPO</name>
<sequence length="72" mass="8111">MKEAKVEFIDEQCINKEMTTGSSKKACSTLKTLRKLKGVLNSFTIYSSDLCNYPLQPDPSLLQNDHTLEDLS</sequence>
<proteinExistence type="predicted"/>
<dbReference type="EMBL" id="JAIWYP010000013">
    <property type="protein sequence ID" value="KAH3715721.1"/>
    <property type="molecule type" value="Genomic_DNA"/>
</dbReference>
<reference evidence="1" key="2">
    <citation type="submission" date="2020-11" db="EMBL/GenBank/DDBJ databases">
        <authorList>
            <person name="McCartney M.A."/>
            <person name="Auch B."/>
            <person name="Kono T."/>
            <person name="Mallez S."/>
            <person name="Becker A."/>
            <person name="Gohl D.M."/>
            <person name="Silverstein K.A.T."/>
            <person name="Koren S."/>
            <person name="Bechman K.B."/>
            <person name="Herman A."/>
            <person name="Abrahante J.E."/>
            <person name="Garbe J."/>
        </authorList>
    </citation>
    <scope>NUCLEOTIDE SEQUENCE</scope>
    <source>
        <strain evidence="1">Duluth1</strain>
        <tissue evidence="1">Whole animal</tissue>
    </source>
</reference>